<evidence type="ECO:0000256" key="4">
    <source>
        <dbReference type="ARBA" id="ARBA00022525"/>
    </source>
</evidence>
<feature type="chain" id="PRO_5034254131" description="Uteroglobin" evidence="8">
    <location>
        <begin position="24"/>
        <end position="141"/>
    </location>
</feature>
<protein>
    <recommendedName>
        <fullName evidence="3">Uteroglobin</fullName>
    </recommendedName>
    <alternativeName>
        <fullName evidence="7">Secretoglobin family 1A member 1</fullName>
    </alternativeName>
</protein>
<dbReference type="PRINTS" id="PR00486">
    <property type="entry name" value="UTEROGLOBIN"/>
</dbReference>
<gene>
    <name evidence="10" type="primary">SCGB1A1</name>
</gene>
<dbReference type="Pfam" id="PF01099">
    <property type="entry name" value="Uteroglobin"/>
    <property type="match status" value="1"/>
</dbReference>
<dbReference type="GO" id="GO:0019834">
    <property type="term" value="F:phospholipase A2 inhibitor activity"/>
    <property type="evidence" value="ECO:0007669"/>
    <property type="project" value="UniProtKB-KW"/>
</dbReference>
<keyword evidence="6" id="KW-1015">Disulfide bond</keyword>
<keyword evidence="4" id="KW-0964">Secreted</keyword>
<dbReference type="InterPro" id="IPR035960">
    <property type="entry name" value="Secretoglobin_sf"/>
</dbReference>
<dbReference type="GO" id="GO:0007165">
    <property type="term" value="P:signal transduction"/>
    <property type="evidence" value="ECO:0007669"/>
    <property type="project" value="InterPro"/>
</dbReference>
<comment type="subcellular location">
    <subcellularLocation>
        <location evidence="1">Secreted</location>
    </subcellularLocation>
</comment>
<dbReference type="Gene3D" id="1.10.210.10">
    <property type="entry name" value="Secretoglobin"/>
    <property type="match status" value="1"/>
</dbReference>
<reference evidence="10" key="1">
    <citation type="submission" date="2025-08" db="UniProtKB">
        <authorList>
            <consortium name="RefSeq"/>
        </authorList>
    </citation>
    <scope>IDENTIFICATION</scope>
    <source>
        <tissue evidence="10">Muscle</tissue>
    </source>
</reference>
<keyword evidence="5" id="KW-0593">Phospholipase A2 inhibitor</keyword>
<accession>A0A8B7RI22</accession>
<dbReference type="PANTHER" id="PTHR10136:SF6">
    <property type="entry name" value="UTEROGLOBIN"/>
    <property type="match status" value="1"/>
</dbReference>
<evidence type="ECO:0000256" key="5">
    <source>
        <dbReference type="ARBA" id="ARBA00023005"/>
    </source>
</evidence>
<feature type="signal peptide" evidence="8">
    <location>
        <begin position="1"/>
        <end position="23"/>
    </location>
</feature>
<dbReference type="OrthoDB" id="9585556at2759"/>
<dbReference type="GO" id="GO:0005737">
    <property type="term" value="C:cytoplasm"/>
    <property type="evidence" value="ECO:0007669"/>
    <property type="project" value="TreeGrafter"/>
</dbReference>
<dbReference type="PROSITE" id="PS51311">
    <property type="entry name" value="SCGB"/>
    <property type="match status" value="1"/>
</dbReference>
<dbReference type="InterPro" id="IPR043215">
    <property type="entry name" value="Secretoglobin_1C-like"/>
</dbReference>
<dbReference type="InterPro" id="IPR016126">
    <property type="entry name" value="Secretoglobin"/>
</dbReference>
<evidence type="ECO:0000256" key="2">
    <source>
        <dbReference type="ARBA" id="ARBA00008650"/>
    </source>
</evidence>
<dbReference type="AlphaFoldDB" id="A0A8B7RI22"/>
<evidence type="ECO:0000256" key="1">
    <source>
        <dbReference type="ARBA" id="ARBA00004613"/>
    </source>
</evidence>
<evidence type="ECO:0000256" key="3">
    <source>
        <dbReference type="ARBA" id="ARBA00020696"/>
    </source>
</evidence>
<proteinExistence type="inferred from homology"/>
<evidence type="ECO:0000313" key="10">
    <source>
        <dbReference type="RefSeq" id="XP_019500716.1"/>
    </source>
</evidence>
<dbReference type="SMART" id="SM00096">
    <property type="entry name" value="UTG"/>
    <property type="match status" value="1"/>
</dbReference>
<sequence>MKLAVTLALVTLPFCCNPAPADCLSFLSVIKTLFMGMLCKYEATIELFSPDADMRDAAMAMKRLVGTPPQQAKDSIMRPMDKILKSPLCAWGWEAEDHQLLKPLPIPAGCLPSVLISPAGLPPIKYKHLCAPVSFFIDQLE</sequence>
<dbReference type="SUPFAM" id="SSF48201">
    <property type="entry name" value="Uteroglobin-like"/>
    <property type="match status" value="1"/>
</dbReference>
<evidence type="ECO:0000256" key="7">
    <source>
        <dbReference type="ARBA" id="ARBA00031712"/>
    </source>
</evidence>
<organism evidence="9 10">
    <name type="scientific">Hipposideros armiger</name>
    <name type="common">Great Himalayan leaf-nosed bat</name>
    <dbReference type="NCBI Taxonomy" id="186990"/>
    <lineage>
        <taxon>Eukaryota</taxon>
        <taxon>Metazoa</taxon>
        <taxon>Chordata</taxon>
        <taxon>Craniata</taxon>
        <taxon>Vertebrata</taxon>
        <taxon>Euteleostomi</taxon>
        <taxon>Mammalia</taxon>
        <taxon>Eutheria</taxon>
        <taxon>Laurasiatheria</taxon>
        <taxon>Chiroptera</taxon>
        <taxon>Yinpterochiroptera</taxon>
        <taxon>Rhinolophoidea</taxon>
        <taxon>Hipposideridae</taxon>
        <taxon>Hipposideros</taxon>
    </lineage>
</organism>
<dbReference type="GeneID" id="109384134"/>
<evidence type="ECO:0000256" key="6">
    <source>
        <dbReference type="ARBA" id="ARBA00023157"/>
    </source>
</evidence>
<name>A0A8B7RI22_HIPAR</name>
<comment type="similarity">
    <text evidence="2">Belongs to the secretoglobin family.</text>
</comment>
<evidence type="ECO:0000313" key="9">
    <source>
        <dbReference type="Proteomes" id="UP000694851"/>
    </source>
</evidence>
<dbReference type="KEGG" id="hai:109384134"/>
<keyword evidence="9" id="KW-1185">Reference proteome</keyword>
<evidence type="ECO:0000256" key="8">
    <source>
        <dbReference type="SAM" id="SignalP"/>
    </source>
</evidence>
<dbReference type="CTD" id="7356"/>
<dbReference type="Proteomes" id="UP000694851">
    <property type="component" value="Unplaced"/>
</dbReference>
<keyword evidence="8" id="KW-0732">Signal</keyword>
<dbReference type="RefSeq" id="XP_019500716.1">
    <property type="nucleotide sequence ID" value="XM_019645171.1"/>
</dbReference>
<dbReference type="PANTHER" id="PTHR10136">
    <property type="entry name" value="SECRETOGLOBIN FAMILY 1 MEMBER"/>
    <property type="match status" value="1"/>
</dbReference>
<dbReference type="InterPro" id="IPR000329">
    <property type="entry name" value="Uteroglobin"/>
</dbReference>
<dbReference type="GO" id="GO:0005615">
    <property type="term" value="C:extracellular space"/>
    <property type="evidence" value="ECO:0007669"/>
    <property type="project" value="TreeGrafter"/>
</dbReference>